<keyword evidence="13" id="KW-1185">Reference proteome</keyword>
<keyword evidence="10" id="KW-0812">Transmembrane</keyword>
<dbReference type="AlphaFoldDB" id="A0A8D0B3Z3"/>
<keyword evidence="5" id="KW-0862">Zinc</keyword>
<feature type="domain" description="RING-type" evidence="11">
    <location>
        <begin position="38"/>
        <end position="89"/>
    </location>
</feature>
<name>A0A8D0B3Z3_SALMN</name>
<evidence type="ECO:0000256" key="3">
    <source>
        <dbReference type="ARBA" id="ARBA00022723"/>
    </source>
</evidence>
<evidence type="ECO:0000313" key="13">
    <source>
        <dbReference type="Proteomes" id="UP000694421"/>
    </source>
</evidence>
<keyword evidence="10" id="KW-0472">Membrane</keyword>
<evidence type="ECO:0000256" key="6">
    <source>
        <dbReference type="ARBA" id="ARBA00030086"/>
    </source>
</evidence>
<dbReference type="Proteomes" id="UP000694421">
    <property type="component" value="Unplaced"/>
</dbReference>
<dbReference type="PANTHER" id="PTHR46675">
    <property type="entry name" value="E3 UBIQUITIN-PROTEIN LIGASE RNF182"/>
    <property type="match status" value="1"/>
</dbReference>
<dbReference type="Ensembl" id="ENSSMRT00000003079.1">
    <property type="protein sequence ID" value="ENSSMRP00000002561.1"/>
    <property type="gene ID" value="ENSSMRG00000002225.1"/>
</dbReference>
<keyword evidence="4 8" id="KW-0863">Zinc-finger</keyword>
<feature type="compositionally biased region" description="Low complexity" evidence="9">
    <location>
        <begin position="1"/>
        <end position="20"/>
    </location>
</feature>
<dbReference type="GeneTree" id="ENSGT00940000175758"/>
<dbReference type="SMART" id="SM00184">
    <property type="entry name" value="RING"/>
    <property type="match status" value="1"/>
</dbReference>
<feature type="compositionally biased region" description="Polar residues" evidence="9">
    <location>
        <begin position="104"/>
        <end position="115"/>
    </location>
</feature>
<dbReference type="InterPro" id="IPR013083">
    <property type="entry name" value="Znf_RING/FYVE/PHD"/>
</dbReference>
<evidence type="ECO:0000256" key="4">
    <source>
        <dbReference type="ARBA" id="ARBA00022771"/>
    </source>
</evidence>
<reference evidence="12" key="1">
    <citation type="submission" date="2025-08" db="UniProtKB">
        <authorList>
            <consortium name="Ensembl"/>
        </authorList>
    </citation>
    <scope>IDENTIFICATION</scope>
</reference>
<keyword evidence="10" id="KW-1133">Transmembrane helix</keyword>
<feature type="transmembrane region" description="Helical" evidence="10">
    <location>
        <begin position="179"/>
        <end position="200"/>
    </location>
</feature>
<dbReference type="GO" id="GO:0008270">
    <property type="term" value="F:zinc ion binding"/>
    <property type="evidence" value="ECO:0007669"/>
    <property type="project" value="UniProtKB-KW"/>
</dbReference>
<feature type="compositionally biased region" description="Low complexity" evidence="9">
    <location>
        <begin position="141"/>
        <end position="154"/>
    </location>
</feature>
<dbReference type="SUPFAM" id="SSF57850">
    <property type="entry name" value="RING/U-box"/>
    <property type="match status" value="1"/>
</dbReference>
<comment type="subunit">
    <text evidence="1">Interacts with ATP6V0C.</text>
</comment>
<dbReference type="InterPro" id="IPR001841">
    <property type="entry name" value="Znf_RING"/>
</dbReference>
<evidence type="ECO:0000256" key="9">
    <source>
        <dbReference type="SAM" id="MobiDB-lite"/>
    </source>
</evidence>
<organism evidence="12 13">
    <name type="scientific">Salvator merianae</name>
    <name type="common">Argentine black and white tegu</name>
    <name type="synonym">Tupinambis merianae</name>
    <dbReference type="NCBI Taxonomy" id="96440"/>
    <lineage>
        <taxon>Eukaryota</taxon>
        <taxon>Metazoa</taxon>
        <taxon>Chordata</taxon>
        <taxon>Craniata</taxon>
        <taxon>Vertebrata</taxon>
        <taxon>Euteleostomi</taxon>
        <taxon>Lepidosauria</taxon>
        <taxon>Squamata</taxon>
        <taxon>Bifurcata</taxon>
        <taxon>Unidentata</taxon>
        <taxon>Episquamata</taxon>
        <taxon>Laterata</taxon>
        <taxon>Teiioidea</taxon>
        <taxon>Teiidae</taxon>
        <taxon>Salvator</taxon>
    </lineage>
</organism>
<accession>A0A8D0B3Z3</accession>
<dbReference type="PANTHER" id="PTHR46675:SF4">
    <property type="entry name" value="E3 UBIQUITIN-PROTEIN LIGASE RNF182"/>
    <property type="match status" value="1"/>
</dbReference>
<evidence type="ECO:0000256" key="8">
    <source>
        <dbReference type="PROSITE-ProRule" id="PRU00175"/>
    </source>
</evidence>
<dbReference type="Pfam" id="PF13639">
    <property type="entry name" value="zf-RING_2"/>
    <property type="match status" value="1"/>
</dbReference>
<evidence type="ECO:0000256" key="5">
    <source>
        <dbReference type="ARBA" id="ARBA00022833"/>
    </source>
</evidence>
<feature type="compositionally biased region" description="Basic and acidic residues" evidence="9">
    <location>
        <begin position="131"/>
        <end position="140"/>
    </location>
</feature>
<evidence type="ECO:0000256" key="2">
    <source>
        <dbReference type="ARBA" id="ARBA00014050"/>
    </source>
</evidence>
<evidence type="ECO:0000256" key="1">
    <source>
        <dbReference type="ARBA" id="ARBA00011482"/>
    </source>
</evidence>
<dbReference type="PROSITE" id="PS50089">
    <property type="entry name" value="ZF_RING_2"/>
    <property type="match status" value="1"/>
</dbReference>
<dbReference type="OMA" id="TEECRIC"/>
<dbReference type="InterPro" id="IPR017907">
    <property type="entry name" value="Znf_RING_CS"/>
</dbReference>
<dbReference type="Gene3D" id="3.30.40.10">
    <property type="entry name" value="Zinc/RING finger domain, C3HC4 (zinc finger)"/>
    <property type="match status" value="1"/>
</dbReference>
<proteinExistence type="predicted"/>
<keyword evidence="3" id="KW-0479">Metal-binding</keyword>
<protein>
    <recommendedName>
        <fullName evidence="2">E3 ubiquitin-protein ligase RNF182</fullName>
    </recommendedName>
    <alternativeName>
        <fullName evidence="7">RING finger protein 182</fullName>
    </alternativeName>
    <alternativeName>
        <fullName evidence="6">RING-type E3 ubiquitin transferase RNF182</fullName>
    </alternativeName>
</protein>
<feature type="region of interest" description="Disordered" evidence="9">
    <location>
        <begin position="1"/>
        <end position="26"/>
    </location>
</feature>
<feature type="region of interest" description="Disordered" evidence="9">
    <location>
        <begin position="104"/>
        <end position="154"/>
    </location>
</feature>
<evidence type="ECO:0000259" key="11">
    <source>
        <dbReference type="PROSITE" id="PS50089"/>
    </source>
</evidence>
<dbReference type="InterPro" id="IPR042285">
    <property type="entry name" value="RNF182"/>
</dbReference>
<dbReference type="PROSITE" id="PS00518">
    <property type="entry name" value="ZF_RING_1"/>
    <property type="match status" value="1"/>
</dbReference>
<reference evidence="12" key="2">
    <citation type="submission" date="2025-09" db="UniProtKB">
        <authorList>
            <consortium name="Ensembl"/>
        </authorList>
    </citation>
    <scope>IDENTIFICATION</scope>
</reference>
<evidence type="ECO:0000256" key="7">
    <source>
        <dbReference type="ARBA" id="ARBA00031239"/>
    </source>
</evidence>
<evidence type="ECO:0000256" key="10">
    <source>
        <dbReference type="SAM" id="Phobius"/>
    </source>
</evidence>
<sequence>MTEQAAAEGESEETAAAPEAPLGSESDGAFLGCEEKECQICYSPFEAERRPPRLLECGHTFCLHCLSRMHQTQPSGGSNSALLVCPLCRHRTALPDGHVHNLPGYSTQTLLRPSGQSPPPTPAVDPAQQRRLPERGDREASSPPSATPASTRAATQSISESLCCKERLKRLMQKLPWEWVAFCVVSAAILSVAFIGPIMWNLSPWILFLSVSLCCRHPQCCRERTTNCIQQTSTSLLSIDQSLKQKAYN</sequence>
<evidence type="ECO:0000313" key="12">
    <source>
        <dbReference type="Ensembl" id="ENSSMRP00000002561.1"/>
    </source>
</evidence>